<keyword evidence="6 12" id="KW-0863">Zinc-finger</keyword>
<dbReference type="CDD" id="cd22663">
    <property type="entry name" value="FHA_RNF8"/>
    <property type="match status" value="1"/>
</dbReference>
<dbReference type="Gene3D" id="1.20.5.170">
    <property type="match status" value="1"/>
</dbReference>
<comment type="caution">
    <text evidence="17">The sequence shown here is derived from an EMBL/GenBank/DDBJ whole genome shotgun (WGS) entry which is preliminary data.</text>
</comment>
<keyword evidence="11 12" id="KW-0539">Nucleus</keyword>
<feature type="coiled-coil region" evidence="13">
    <location>
        <begin position="263"/>
        <end position="416"/>
    </location>
</feature>
<keyword evidence="13" id="KW-0175">Coiled coil</keyword>
<evidence type="ECO:0000256" key="1">
    <source>
        <dbReference type="ARBA" id="ARBA00005797"/>
    </source>
</evidence>
<dbReference type="GO" id="GO:0006511">
    <property type="term" value="P:ubiquitin-dependent protein catabolic process"/>
    <property type="evidence" value="ECO:0007669"/>
    <property type="project" value="TreeGrafter"/>
</dbReference>
<evidence type="ECO:0000259" key="15">
    <source>
        <dbReference type="PROSITE" id="PS50006"/>
    </source>
</evidence>
<dbReference type="GO" id="GO:0042393">
    <property type="term" value="F:histone binding"/>
    <property type="evidence" value="ECO:0007669"/>
    <property type="project" value="UniProtKB-UniRule"/>
</dbReference>
<dbReference type="InterPro" id="IPR018957">
    <property type="entry name" value="Znf_C3HC4_RING-type"/>
</dbReference>
<sequence length="558" mass="64034">MAGSSQKESDRCWCLRRSGMHAEWLLLENNTEVTIGRGLGLTYQLVSKKCPLMVSRTHCFLRQNEEGHWTITDNKSLNGVYLNKERLAPLKAYPIREGDQIQLGVPLEDGERAEYEYELIHDERGKLEPFLTDQLKSKMKCHRTKRKFSAHELDTSGAEGSSNSKSKALRVSWDGEQPSMPSQRAELVKQPTENMGSKLPAPGPSILNASQADCRAQEKEVLLGTQVFETVVPFGTQTGLKSTLHDKGMKSANSAPSRSTVQLSKVRETMQEIRKLKMRVQEKQTAVLSVKQQNKKRAQKEVREMERELQELHDQLRNEQEQQLQRVKQLEKTFFEEEKQMEGGSSSEGDDSLKDQLAQALQEHTLLMEELNRSKKDFEQIIQAKNKELQATMEEKEKVQAQKEEALNQMNIVLDNELQCIICSEHFIEAVTLNCAHSFCSYCIKEWIKRKVECPICRQEIVTQTRSLVLDNCIERMMENLSHEMKQHRLALIKQRKDDKEKQEAEVSLTNSDSGSSIMSSITSILSISSSDSEEFYEENFDYDDFDESDDDDSYIFI</sequence>
<reference evidence="17" key="1">
    <citation type="journal article" date="2022" name="bioRxiv">
        <title>Sequencing and chromosome-scale assembly of the giantPleurodeles waltlgenome.</title>
        <authorList>
            <person name="Brown T."/>
            <person name="Elewa A."/>
            <person name="Iarovenko S."/>
            <person name="Subramanian E."/>
            <person name="Araus A.J."/>
            <person name="Petzold A."/>
            <person name="Susuki M."/>
            <person name="Suzuki K.-i.T."/>
            <person name="Hayashi T."/>
            <person name="Toyoda A."/>
            <person name="Oliveira C."/>
            <person name="Osipova E."/>
            <person name="Leigh N.D."/>
            <person name="Simon A."/>
            <person name="Yun M.H."/>
        </authorList>
    </citation>
    <scope>NUCLEOTIDE SEQUENCE</scope>
    <source>
        <strain evidence="17">20211129_DDA</strain>
        <tissue evidence="17">Liver</tissue>
    </source>
</reference>
<dbReference type="InterPro" id="IPR000253">
    <property type="entry name" value="FHA_dom"/>
</dbReference>
<evidence type="ECO:0000256" key="9">
    <source>
        <dbReference type="ARBA" id="ARBA00022853"/>
    </source>
</evidence>
<comment type="similarity">
    <text evidence="12">Belongs to the RNF8 family.</text>
</comment>
<keyword evidence="3 12" id="KW-0808">Transferase</keyword>
<evidence type="ECO:0000313" key="18">
    <source>
        <dbReference type="Proteomes" id="UP001066276"/>
    </source>
</evidence>
<evidence type="ECO:0000256" key="8">
    <source>
        <dbReference type="ARBA" id="ARBA00022833"/>
    </source>
</evidence>
<keyword evidence="4 12" id="KW-0479">Metal-binding</keyword>
<dbReference type="PANTHER" id="PTHR15067:SF4">
    <property type="entry name" value="E3 UBIQUITIN-PROTEIN LIGASE RNF8"/>
    <property type="match status" value="1"/>
</dbReference>
<evidence type="ECO:0000256" key="14">
    <source>
        <dbReference type="SAM" id="MobiDB-lite"/>
    </source>
</evidence>
<feature type="domain" description="FHA" evidence="15">
    <location>
        <begin position="33"/>
        <end position="87"/>
    </location>
</feature>
<dbReference type="GO" id="GO:0003682">
    <property type="term" value="F:chromatin binding"/>
    <property type="evidence" value="ECO:0007669"/>
    <property type="project" value="UniProtKB-UniRule"/>
</dbReference>
<dbReference type="SUPFAM" id="SSF49879">
    <property type="entry name" value="SMAD/FHA domain"/>
    <property type="match status" value="1"/>
</dbReference>
<evidence type="ECO:0000256" key="5">
    <source>
        <dbReference type="ARBA" id="ARBA00022763"/>
    </source>
</evidence>
<dbReference type="AlphaFoldDB" id="A0AAV7RAT5"/>
<dbReference type="InterPro" id="IPR001841">
    <property type="entry name" value="Znf_RING"/>
</dbReference>
<dbReference type="GO" id="GO:0061630">
    <property type="term" value="F:ubiquitin protein ligase activity"/>
    <property type="evidence" value="ECO:0007669"/>
    <property type="project" value="UniProtKB-EC"/>
</dbReference>
<dbReference type="Proteomes" id="UP001066276">
    <property type="component" value="Chromosome 5"/>
</dbReference>
<keyword evidence="9 12" id="KW-0156">Chromatin regulator</keyword>
<dbReference type="SMART" id="SM00184">
    <property type="entry name" value="RING"/>
    <property type="match status" value="1"/>
</dbReference>
<dbReference type="GO" id="GO:0005829">
    <property type="term" value="C:cytosol"/>
    <property type="evidence" value="ECO:0007669"/>
    <property type="project" value="TreeGrafter"/>
</dbReference>
<feature type="region of interest" description="Disordered" evidence="14">
    <location>
        <begin position="150"/>
        <end position="183"/>
    </location>
</feature>
<dbReference type="GO" id="GO:0006325">
    <property type="term" value="P:chromatin organization"/>
    <property type="evidence" value="ECO:0007669"/>
    <property type="project" value="UniProtKB-KW"/>
</dbReference>
<dbReference type="InterPro" id="IPR008984">
    <property type="entry name" value="SMAD_FHA_dom_sf"/>
</dbReference>
<dbReference type="PROSITE" id="PS50006">
    <property type="entry name" value="FHA_DOMAIN"/>
    <property type="match status" value="1"/>
</dbReference>
<keyword evidence="10 12" id="KW-0234">DNA repair</keyword>
<evidence type="ECO:0000256" key="7">
    <source>
        <dbReference type="ARBA" id="ARBA00022786"/>
    </source>
</evidence>
<evidence type="ECO:0000256" key="11">
    <source>
        <dbReference type="ARBA" id="ARBA00023242"/>
    </source>
</evidence>
<keyword evidence="5 12" id="KW-0227">DNA damage</keyword>
<proteinExistence type="inferred from homology"/>
<evidence type="ECO:0000256" key="3">
    <source>
        <dbReference type="ARBA" id="ARBA00022679"/>
    </source>
</evidence>
<keyword evidence="18" id="KW-1185">Reference proteome</keyword>
<dbReference type="GO" id="GO:0070936">
    <property type="term" value="P:protein K48-linked ubiquitination"/>
    <property type="evidence" value="ECO:0007669"/>
    <property type="project" value="TreeGrafter"/>
</dbReference>
<dbReference type="GO" id="GO:0035861">
    <property type="term" value="C:site of double-strand break"/>
    <property type="evidence" value="ECO:0007669"/>
    <property type="project" value="TreeGrafter"/>
</dbReference>
<name>A0AAV7RAT5_PLEWA</name>
<dbReference type="GO" id="GO:0006302">
    <property type="term" value="P:double-strand break repair"/>
    <property type="evidence" value="ECO:0007669"/>
    <property type="project" value="UniProtKB-UniRule"/>
</dbReference>
<dbReference type="GO" id="GO:0005634">
    <property type="term" value="C:nucleus"/>
    <property type="evidence" value="ECO:0007669"/>
    <property type="project" value="UniProtKB-UniRule"/>
</dbReference>
<evidence type="ECO:0000313" key="17">
    <source>
        <dbReference type="EMBL" id="KAJ1148324.1"/>
    </source>
</evidence>
<evidence type="ECO:0000256" key="4">
    <source>
        <dbReference type="ARBA" id="ARBA00022723"/>
    </source>
</evidence>
<evidence type="ECO:0000256" key="10">
    <source>
        <dbReference type="ARBA" id="ARBA00023204"/>
    </source>
</evidence>
<evidence type="ECO:0000259" key="16">
    <source>
        <dbReference type="PROSITE" id="PS50089"/>
    </source>
</evidence>
<dbReference type="PROSITE" id="PS00518">
    <property type="entry name" value="ZF_RING_1"/>
    <property type="match status" value="1"/>
</dbReference>
<dbReference type="Gene3D" id="3.30.40.10">
    <property type="entry name" value="Zinc/RING finger domain, C3HC4 (zinc finger)"/>
    <property type="match status" value="1"/>
</dbReference>
<keyword evidence="7 12" id="KW-0833">Ubl conjugation pathway</keyword>
<keyword evidence="8 12" id="KW-0862">Zinc</keyword>
<dbReference type="GO" id="GO:0008270">
    <property type="term" value="F:zinc ion binding"/>
    <property type="evidence" value="ECO:0007669"/>
    <property type="project" value="UniProtKB-KW"/>
</dbReference>
<dbReference type="InterPro" id="IPR017335">
    <property type="entry name" value="RNF8"/>
</dbReference>
<comment type="similarity">
    <text evidence="1">Belongs to the CHFR family.</text>
</comment>
<dbReference type="InterPro" id="IPR017907">
    <property type="entry name" value="Znf_RING_CS"/>
</dbReference>
<evidence type="ECO:0000256" key="13">
    <source>
        <dbReference type="SAM" id="Coils"/>
    </source>
</evidence>
<dbReference type="GO" id="GO:0000151">
    <property type="term" value="C:ubiquitin ligase complex"/>
    <property type="evidence" value="ECO:0007669"/>
    <property type="project" value="UniProtKB-UniRule"/>
</dbReference>
<evidence type="ECO:0000256" key="12">
    <source>
        <dbReference type="HAMAP-Rule" id="MF_03067"/>
    </source>
</evidence>
<dbReference type="GO" id="GO:0043130">
    <property type="term" value="F:ubiquitin binding"/>
    <property type="evidence" value="ECO:0007669"/>
    <property type="project" value="UniProtKB-UniRule"/>
</dbReference>
<dbReference type="Pfam" id="PF00498">
    <property type="entry name" value="FHA"/>
    <property type="match status" value="1"/>
</dbReference>
<dbReference type="Gene3D" id="2.60.200.20">
    <property type="match status" value="1"/>
</dbReference>
<dbReference type="HAMAP" id="MF_03067">
    <property type="entry name" value="RNF8"/>
    <property type="match status" value="1"/>
</dbReference>
<dbReference type="PANTHER" id="PTHR15067">
    <property type="entry name" value="E3 UBIQUITIN-PROTEIN LIGASE RNF8"/>
    <property type="match status" value="1"/>
</dbReference>
<organism evidence="17 18">
    <name type="scientific">Pleurodeles waltl</name>
    <name type="common">Iberian ribbed newt</name>
    <dbReference type="NCBI Taxonomy" id="8319"/>
    <lineage>
        <taxon>Eukaryota</taxon>
        <taxon>Metazoa</taxon>
        <taxon>Chordata</taxon>
        <taxon>Craniata</taxon>
        <taxon>Vertebrata</taxon>
        <taxon>Euteleostomi</taxon>
        <taxon>Amphibia</taxon>
        <taxon>Batrachia</taxon>
        <taxon>Caudata</taxon>
        <taxon>Salamandroidea</taxon>
        <taxon>Salamandridae</taxon>
        <taxon>Pleurodelinae</taxon>
        <taxon>Pleurodeles</taxon>
    </lineage>
</organism>
<dbReference type="Pfam" id="PF00097">
    <property type="entry name" value="zf-C3HC4"/>
    <property type="match status" value="1"/>
</dbReference>
<dbReference type="SMART" id="SM00240">
    <property type="entry name" value="FHA"/>
    <property type="match status" value="1"/>
</dbReference>
<comment type="pathway">
    <text evidence="12">Protein modification; protein ubiquitination.</text>
</comment>
<comment type="catalytic activity">
    <reaction evidence="12">
        <text>S-ubiquitinyl-[E2 ubiquitin-conjugating enzyme]-L-cysteine + [acceptor protein]-L-lysine = [E2 ubiquitin-conjugating enzyme]-L-cysteine + N(6)-ubiquitinyl-[acceptor protein]-L-lysine.</text>
        <dbReference type="EC" id="2.3.2.27"/>
    </reaction>
</comment>
<evidence type="ECO:0000256" key="2">
    <source>
        <dbReference type="ARBA" id="ARBA00017908"/>
    </source>
</evidence>
<feature type="domain" description="RING-type" evidence="16">
    <location>
        <begin position="420"/>
        <end position="458"/>
    </location>
</feature>
<dbReference type="PROSITE" id="PS50089">
    <property type="entry name" value="ZF_RING_2"/>
    <property type="match status" value="1"/>
</dbReference>
<dbReference type="GO" id="GO:0045739">
    <property type="term" value="P:positive regulation of DNA repair"/>
    <property type="evidence" value="ECO:0007669"/>
    <property type="project" value="UniProtKB-UniRule"/>
</dbReference>
<dbReference type="InterPro" id="IPR013083">
    <property type="entry name" value="Znf_RING/FYVE/PHD"/>
</dbReference>
<accession>A0AAV7RAT5</accession>
<dbReference type="EMBL" id="JANPWB010000009">
    <property type="protein sequence ID" value="KAJ1148324.1"/>
    <property type="molecule type" value="Genomic_DNA"/>
</dbReference>
<evidence type="ECO:0000256" key="6">
    <source>
        <dbReference type="ARBA" id="ARBA00022771"/>
    </source>
</evidence>
<dbReference type="FunFam" id="2.60.200.20:FF:000015">
    <property type="entry name" value="E3 ubiquitin-protein ligase RNF8"/>
    <property type="match status" value="1"/>
</dbReference>
<protein>
    <recommendedName>
        <fullName evidence="2">E3 ubiquitin-protein ligase CHFR</fullName>
    </recommendedName>
</protein>
<dbReference type="SUPFAM" id="SSF57850">
    <property type="entry name" value="RING/U-box"/>
    <property type="match status" value="1"/>
</dbReference>
<dbReference type="FunFam" id="1.20.5.170:FF:000050">
    <property type="entry name" value="E3 ubiquitin-protein ligase RNF8"/>
    <property type="match status" value="1"/>
</dbReference>
<gene>
    <name evidence="12" type="primary">RNF8</name>
    <name evidence="17" type="ORF">NDU88_001161</name>
</gene>
<dbReference type="GO" id="GO:0010212">
    <property type="term" value="P:response to ionizing radiation"/>
    <property type="evidence" value="ECO:0007669"/>
    <property type="project" value="UniProtKB-UniRule"/>
</dbReference>
<dbReference type="CDD" id="cd16535">
    <property type="entry name" value="RING-HC_RNF8"/>
    <property type="match status" value="1"/>
</dbReference>